<dbReference type="PANTHER" id="PTHR38108:SF1">
    <property type="entry name" value="UPF0319 PROTEIN YCCT"/>
    <property type="match status" value="1"/>
</dbReference>
<evidence type="ECO:0000313" key="5">
    <source>
        <dbReference type="EMBL" id="TYK66954.1"/>
    </source>
</evidence>
<keyword evidence="4" id="KW-0812">Transmembrane</keyword>
<evidence type="ECO:0000256" key="3">
    <source>
        <dbReference type="SAM" id="MobiDB-lite"/>
    </source>
</evidence>
<sequence>MLHYCLYSFVGCLSYRCLAIIVVSFIPHIAIAATLTLSDNLVLRDIDDKPIEKSFFSQQQTFELPAGEHVIVIKYKDVFEDLELGEERLVSSDYFVVKFSFNSQQSLALTTGNIKNLTAAELYVKSPVLTLRDENNRELPLVLETLNDYEMAKEVSKQLAISSTTSVAPTNVSPTTTLNSTQPKTISDNPSVNKVKTQVSPEVDAVPMLKYWWQKASKQQKASFMQFINDNN</sequence>
<dbReference type="PANTHER" id="PTHR38108">
    <property type="entry name" value="UPF0319 PROTEIN YCCT"/>
    <property type="match status" value="1"/>
</dbReference>
<dbReference type="Proteomes" id="UP000815846">
    <property type="component" value="Unassembled WGS sequence"/>
</dbReference>
<comment type="caution">
    <text evidence="5">The sequence shown here is derived from an EMBL/GenBank/DDBJ whole genome shotgun (WGS) entry which is preliminary data.</text>
</comment>
<reference evidence="5 6" key="1">
    <citation type="submission" date="2019-08" db="EMBL/GenBank/DDBJ databases">
        <title>Microbe sample from Colwellia echini.</title>
        <authorList>
            <person name="Christiansen L."/>
            <person name="Pathiraja D."/>
            <person name="Schultz-Johansen M."/>
            <person name="Choi I.-G."/>
            <person name="Stougaard P."/>
        </authorList>
    </citation>
    <scope>NUCLEOTIDE SEQUENCE [LARGE SCALE GENOMIC DNA]</scope>
    <source>
        <strain evidence="5 6">A3</strain>
    </source>
</reference>
<evidence type="ECO:0000313" key="6">
    <source>
        <dbReference type="Proteomes" id="UP000815846"/>
    </source>
</evidence>
<protein>
    <submittedName>
        <fullName evidence="5">DUF2057 domain-containing protein</fullName>
    </submittedName>
</protein>
<dbReference type="Pfam" id="PF09829">
    <property type="entry name" value="DUF2057"/>
    <property type="match status" value="1"/>
</dbReference>
<organism evidence="5 6">
    <name type="scientific">Colwellia echini</name>
    <dbReference type="NCBI Taxonomy" id="1982103"/>
    <lineage>
        <taxon>Bacteria</taxon>
        <taxon>Pseudomonadati</taxon>
        <taxon>Pseudomonadota</taxon>
        <taxon>Gammaproteobacteria</taxon>
        <taxon>Alteromonadales</taxon>
        <taxon>Colwelliaceae</taxon>
        <taxon>Colwellia</taxon>
    </lineage>
</organism>
<gene>
    <name evidence="5" type="ORF">CWS31_002945</name>
</gene>
<keyword evidence="4" id="KW-0472">Membrane</keyword>
<evidence type="ECO:0000256" key="4">
    <source>
        <dbReference type="SAM" id="Phobius"/>
    </source>
</evidence>
<accession>A0ABY3N0V6</accession>
<name>A0ABY3N0V6_9GAMM</name>
<keyword evidence="4" id="KW-1133">Transmembrane helix</keyword>
<comment type="similarity">
    <text evidence="1">Belongs to the UPF0319 family.</text>
</comment>
<keyword evidence="6" id="KW-1185">Reference proteome</keyword>
<feature type="transmembrane region" description="Helical" evidence="4">
    <location>
        <begin position="6"/>
        <end position="26"/>
    </location>
</feature>
<proteinExistence type="inferred from homology"/>
<evidence type="ECO:0000256" key="2">
    <source>
        <dbReference type="ARBA" id="ARBA00022729"/>
    </source>
</evidence>
<dbReference type="InterPro" id="IPR018635">
    <property type="entry name" value="UPF0319"/>
</dbReference>
<feature type="region of interest" description="Disordered" evidence="3">
    <location>
        <begin position="166"/>
        <end position="192"/>
    </location>
</feature>
<dbReference type="EMBL" id="PJAI02000002">
    <property type="protein sequence ID" value="TYK66954.1"/>
    <property type="molecule type" value="Genomic_DNA"/>
</dbReference>
<keyword evidence="2" id="KW-0732">Signal</keyword>
<evidence type="ECO:0000256" key="1">
    <source>
        <dbReference type="ARBA" id="ARBA00008490"/>
    </source>
</evidence>